<dbReference type="EnsemblMetazoa" id="CJA37621.1">
    <property type="protein sequence ID" value="CJA37621.1"/>
    <property type="gene ID" value="WBGene00213468"/>
</dbReference>
<evidence type="ECO:0000313" key="2">
    <source>
        <dbReference type="EnsemblMetazoa" id="CJA37621.1"/>
    </source>
</evidence>
<proteinExistence type="predicted"/>
<evidence type="ECO:0000256" key="1">
    <source>
        <dbReference type="SAM" id="MobiDB-lite"/>
    </source>
</evidence>
<keyword evidence="3" id="KW-1185">Reference proteome</keyword>
<accession>A0A8R1ENE1</accession>
<dbReference type="AlphaFoldDB" id="A0A8R1ENE1"/>
<reference evidence="3" key="1">
    <citation type="submission" date="2010-08" db="EMBL/GenBank/DDBJ databases">
        <authorList>
            <consortium name="Caenorhabditis japonica Sequencing Consortium"/>
            <person name="Wilson R.K."/>
        </authorList>
    </citation>
    <scope>NUCLEOTIDE SEQUENCE [LARGE SCALE GENOMIC DNA]</scope>
    <source>
        <strain evidence="3">DF5081</strain>
    </source>
</reference>
<feature type="compositionally biased region" description="Polar residues" evidence="1">
    <location>
        <begin position="1"/>
        <end position="18"/>
    </location>
</feature>
<evidence type="ECO:0000313" key="3">
    <source>
        <dbReference type="Proteomes" id="UP000005237"/>
    </source>
</evidence>
<feature type="region of interest" description="Disordered" evidence="1">
    <location>
        <begin position="1"/>
        <end position="24"/>
    </location>
</feature>
<dbReference type="Proteomes" id="UP000005237">
    <property type="component" value="Unassembled WGS sequence"/>
</dbReference>
<name>A0A8R1ENE1_CAEJA</name>
<reference evidence="2" key="2">
    <citation type="submission" date="2022-06" db="UniProtKB">
        <authorList>
            <consortium name="EnsemblMetazoa"/>
        </authorList>
    </citation>
    <scope>IDENTIFICATION</scope>
    <source>
        <strain evidence="2">DF5081</strain>
    </source>
</reference>
<protein>
    <submittedName>
        <fullName evidence="2">Uncharacterized protein</fullName>
    </submittedName>
</protein>
<organism evidence="2 3">
    <name type="scientific">Caenorhabditis japonica</name>
    <dbReference type="NCBI Taxonomy" id="281687"/>
    <lineage>
        <taxon>Eukaryota</taxon>
        <taxon>Metazoa</taxon>
        <taxon>Ecdysozoa</taxon>
        <taxon>Nematoda</taxon>
        <taxon>Chromadorea</taxon>
        <taxon>Rhabditida</taxon>
        <taxon>Rhabditina</taxon>
        <taxon>Rhabditomorpha</taxon>
        <taxon>Rhabditoidea</taxon>
        <taxon>Rhabditidae</taxon>
        <taxon>Peloderinae</taxon>
        <taxon>Caenorhabditis</taxon>
    </lineage>
</organism>
<sequence length="143" mass="16443">MTQVTERFQRLSSNSPQVSPKRARRYSSSPLRNLMSATVLASPISSVLDSPKDLLRVARWQPFDRVKMFCEHIIINIKILPEYNEKYRDQMMPALLLADKMELIEEINKMDMQVFYFNEFMDAASGQTAGPDGPQIPKKKAAF</sequence>